<feature type="region of interest" description="Disordered" evidence="4">
    <location>
        <begin position="793"/>
        <end position="838"/>
    </location>
</feature>
<dbReference type="PANTHER" id="PTHR32305:SF15">
    <property type="entry name" value="PROTEIN RHSA-RELATED"/>
    <property type="match status" value="1"/>
</dbReference>
<dbReference type="InterPro" id="IPR055372">
    <property type="entry name" value="CBM96"/>
</dbReference>
<accession>A0A7W2ASH8</accession>
<dbReference type="GO" id="GO:0005576">
    <property type="term" value="C:extracellular region"/>
    <property type="evidence" value="ECO:0007669"/>
    <property type="project" value="UniProtKB-SubCell"/>
</dbReference>
<dbReference type="PANTHER" id="PTHR32305">
    <property type="match status" value="1"/>
</dbReference>
<dbReference type="InterPro" id="IPR045351">
    <property type="entry name" value="DUF6531"/>
</dbReference>
<reference evidence="8 9" key="1">
    <citation type="submission" date="2020-07" db="EMBL/GenBank/DDBJ databases">
        <title>Thermoactinomyces phylogeny.</title>
        <authorList>
            <person name="Dunlap C."/>
        </authorList>
    </citation>
    <scope>NUCLEOTIDE SEQUENCE [LARGE SCALE GENOMIC DNA]</scope>
    <source>
        <strain evidence="8 9">AMNI-1</strain>
    </source>
</reference>
<feature type="domain" description="DUF7948" evidence="7">
    <location>
        <begin position="99"/>
        <end position="273"/>
    </location>
</feature>
<evidence type="ECO:0000313" key="8">
    <source>
        <dbReference type="EMBL" id="MBA4603638.1"/>
    </source>
</evidence>
<evidence type="ECO:0000256" key="2">
    <source>
        <dbReference type="ARBA" id="ARBA00022525"/>
    </source>
</evidence>
<feature type="domain" description="DUF6531" evidence="5">
    <location>
        <begin position="458"/>
        <end position="529"/>
    </location>
</feature>
<dbReference type="InterPro" id="IPR006530">
    <property type="entry name" value="YD"/>
</dbReference>
<dbReference type="EMBL" id="JACEOL010000064">
    <property type="protein sequence ID" value="MBA4603638.1"/>
    <property type="molecule type" value="Genomic_DNA"/>
</dbReference>
<dbReference type="InterPro" id="IPR057708">
    <property type="entry name" value="DUF7948"/>
</dbReference>
<dbReference type="Gene3D" id="2.60.120.970">
    <property type="match status" value="1"/>
</dbReference>
<proteinExistence type="predicted"/>
<feature type="compositionally biased region" description="Polar residues" evidence="4">
    <location>
        <begin position="824"/>
        <end position="837"/>
    </location>
</feature>
<dbReference type="InterPro" id="IPR050708">
    <property type="entry name" value="T6SS_VgrG/RHS"/>
</dbReference>
<evidence type="ECO:0000259" key="7">
    <source>
        <dbReference type="Pfam" id="PF25778"/>
    </source>
</evidence>
<evidence type="ECO:0000256" key="1">
    <source>
        <dbReference type="ARBA" id="ARBA00004613"/>
    </source>
</evidence>
<feature type="domain" description="Carbohydrate-binding module family 96" evidence="6">
    <location>
        <begin position="282"/>
        <end position="440"/>
    </location>
</feature>
<dbReference type="Proteomes" id="UP000538292">
    <property type="component" value="Unassembled WGS sequence"/>
</dbReference>
<protein>
    <submittedName>
        <fullName evidence="8">DNRLRE domain-containing protein</fullName>
    </submittedName>
</protein>
<dbReference type="Pfam" id="PF25778">
    <property type="entry name" value="DUF7948"/>
    <property type="match status" value="1"/>
</dbReference>
<dbReference type="AlphaFoldDB" id="A0A7W2ASH8"/>
<dbReference type="Pfam" id="PF05593">
    <property type="entry name" value="RHS_repeat"/>
    <property type="match status" value="3"/>
</dbReference>
<sequence length="926" mass="102729">MPTRWRSVFQSISILLIISLLSLFLPDYQQAYAAKRAEEARLNSRHEIVELRTENSKTFLKGDGKTYIQEQYLEPIHFKENGYWKDIDNKLEAVSGKQALDDNLPYQNKANRYRVGFAKNTAADKLVRFQLDKASLDFSVVDAEHVQAAVNGNKITYPGVYPDTDLVYYVNNSQVKEEWVLKKYNGLSKLTMALNVKNAEIKSRKDGSIQLVDTKGKELFFIPRPYMIDSKDATSDNIQFRLRTEGNKTYLDMQLDETWLKDSKRSYPVVVDPSVVYQGNTDTFDAFVGDNPATANYGNYSYLLTGTKAEHGKTRSLIKFNLKPLLSGAHISSAKLSLYQYYSSTTPETVNLHPITSDWNPSTVNWNTQPTVGAAVSNQSVAGPGWYDFDLTQLARDWYSGKTRNYGISLRQQVETNDRKSYWSSDSADPALKPKLTITYTIEPLGEEAFWTSAVTNVNTHNGNFYLPESDVEIPGRGIPASVARAYNSKSNTAGLFGYGWTSNIEQHLYDSGDGPIQYRDADGTLHSFTPNGDGTYQTSQVLQLDLTKKADGTYVLTDASQTEYLFTTTGYLNKIIDTNGNTTTITYSGDYPTMITDASGRTITLTYDANNRVNKITDPVNRTVEYGYNASGDLTTVTKKDADGTILSTVSYGYDPSHNLTSLTDPNGNTKTVTYTADDKVDTISYPVTVGGEVKTATTTFAYDTENKLTTVTNPKGNKTLYTHNDYGNVVQITQDPTGLNYKQTFTYNNENQLTSQKDANANANNSDATYNYTYDDNGNLKTVTNPLNETTTTVYDENNNPVKETDPEGNTTTNEYDENNNQTSTTDATEKSSATKYDAYGNVTESTSEMSPGNNLAINGSFEIDKNADNWPDDWTKVGPDHDVISQDSAGLTTEGITLGQKSVKITNPTAATAVASAKVPYDP</sequence>
<evidence type="ECO:0000313" key="9">
    <source>
        <dbReference type="Proteomes" id="UP000538292"/>
    </source>
</evidence>
<organism evidence="8 9">
    <name type="scientific">Thermoactinomyces mirandus</name>
    <dbReference type="NCBI Taxonomy" id="2756294"/>
    <lineage>
        <taxon>Bacteria</taxon>
        <taxon>Bacillati</taxon>
        <taxon>Bacillota</taxon>
        <taxon>Bacilli</taxon>
        <taxon>Bacillales</taxon>
        <taxon>Thermoactinomycetaceae</taxon>
        <taxon>Thermoactinomyces</taxon>
    </lineage>
</organism>
<evidence type="ECO:0000256" key="4">
    <source>
        <dbReference type="SAM" id="MobiDB-lite"/>
    </source>
</evidence>
<dbReference type="NCBIfam" id="NF033679">
    <property type="entry name" value="DNRLRE_dom"/>
    <property type="match status" value="1"/>
</dbReference>
<dbReference type="Gene3D" id="2.180.10.10">
    <property type="entry name" value="RHS repeat-associated core"/>
    <property type="match status" value="2"/>
</dbReference>
<comment type="subcellular location">
    <subcellularLocation>
        <location evidence="1">Secreted</location>
    </subcellularLocation>
</comment>
<keyword evidence="3" id="KW-0732">Signal</keyword>
<evidence type="ECO:0000256" key="3">
    <source>
        <dbReference type="ARBA" id="ARBA00022729"/>
    </source>
</evidence>
<gene>
    <name evidence="8" type="ORF">H2C83_15315</name>
</gene>
<dbReference type="InterPro" id="IPR031325">
    <property type="entry name" value="RHS_repeat"/>
</dbReference>
<keyword evidence="2" id="KW-0964">Secreted</keyword>
<keyword evidence="9" id="KW-1185">Reference proteome</keyword>
<comment type="caution">
    <text evidence="8">The sequence shown here is derived from an EMBL/GenBank/DDBJ whole genome shotgun (WGS) entry which is preliminary data.</text>
</comment>
<evidence type="ECO:0000259" key="5">
    <source>
        <dbReference type="Pfam" id="PF20148"/>
    </source>
</evidence>
<dbReference type="RefSeq" id="WP_181742113.1">
    <property type="nucleotide sequence ID" value="NZ_JACEOL010000064.1"/>
</dbReference>
<evidence type="ECO:0000259" key="6">
    <source>
        <dbReference type="Pfam" id="PF24517"/>
    </source>
</evidence>
<dbReference type="Pfam" id="PF20148">
    <property type="entry name" value="DUF6531"/>
    <property type="match status" value="1"/>
</dbReference>
<dbReference type="Pfam" id="PF24517">
    <property type="entry name" value="CBM96"/>
    <property type="match status" value="1"/>
</dbReference>
<name>A0A7W2ASH8_9BACL</name>
<feature type="non-terminal residue" evidence="8">
    <location>
        <position position="926"/>
    </location>
</feature>
<dbReference type="NCBIfam" id="TIGR01643">
    <property type="entry name" value="YD_repeat_2x"/>
    <property type="match status" value="7"/>
</dbReference>